<evidence type="ECO:0000256" key="1">
    <source>
        <dbReference type="SAM" id="MobiDB-lite"/>
    </source>
</evidence>
<evidence type="ECO:0000313" key="2">
    <source>
        <dbReference type="EMBL" id="GFD56211.1"/>
    </source>
</evidence>
<comment type="caution">
    <text evidence="2">The sequence shown here is derived from an EMBL/GenBank/DDBJ whole genome shotgun (WGS) entry which is preliminary data.</text>
</comment>
<dbReference type="AlphaFoldDB" id="A0A699XH61"/>
<accession>A0A699XH61</accession>
<sequence length="74" mass="8561">GGADAERAEHRDESVAILQRHRSQAGRHDDDGAGRQTIEAIDDIDRVRTTRHHDRSDQDRERRECQQRIHAPEV</sequence>
<name>A0A699XH61_TANCI</name>
<feature type="compositionally biased region" description="Basic and acidic residues" evidence="1">
    <location>
        <begin position="43"/>
        <end position="74"/>
    </location>
</feature>
<feature type="compositionally biased region" description="Basic and acidic residues" evidence="1">
    <location>
        <begin position="1"/>
        <end position="14"/>
    </location>
</feature>
<reference evidence="2" key="1">
    <citation type="journal article" date="2019" name="Sci. Rep.">
        <title>Draft genome of Tanacetum cinerariifolium, the natural source of mosquito coil.</title>
        <authorList>
            <person name="Yamashiro T."/>
            <person name="Shiraishi A."/>
            <person name="Satake H."/>
            <person name="Nakayama K."/>
        </authorList>
    </citation>
    <scope>NUCLEOTIDE SEQUENCE</scope>
</reference>
<proteinExistence type="predicted"/>
<gene>
    <name evidence="2" type="ORF">Tci_928180</name>
</gene>
<organism evidence="2">
    <name type="scientific">Tanacetum cinerariifolium</name>
    <name type="common">Dalmatian daisy</name>
    <name type="synonym">Chrysanthemum cinerariifolium</name>
    <dbReference type="NCBI Taxonomy" id="118510"/>
    <lineage>
        <taxon>Eukaryota</taxon>
        <taxon>Viridiplantae</taxon>
        <taxon>Streptophyta</taxon>
        <taxon>Embryophyta</taxon>
        <taxon>Tracheophyta</taxon>
        <taxon>Spermatophyta</taxon>
        <taxon>Magnoliopsida</taxon>
        <taxon>eudicotyledons</taxon>
        <taxon>Gunneridae</taxon>
        <taxon>Pentapetalae</taxon>
        <taxon>asterids</taxon>
        <taxon>campanulids</taxon>
        <taxon>Asterales</taxon>
        <taxon>Asteraceae</taxon>
        <taxon>Asteroideae</taxon>
        <taxon>Anthemideae</taxon>
        <taxon>Anthemidinae</taxon>
        <taxon>Tanacetum</taxon>
    </lineage>
</organism>
<feature type="region of interest" description="Disordered" evidence="1">
    <location>
        <begin position="1"/>
        <end position="74"/>
    </location>
</feature>
<feature type="non-terminal residue" evidence="2">
    <location>
        <position position="1"/>
    </location>
</feature>
<dbReference type="EMBL" id="BKCJ011826683">
    <property type="protein sequence ID" value="GFD56211.1"/>
    <property type="molecule type" value="Genomic_DNA"/>
</dbReference>
<protein>
    <submittedName>
        <fullName evidence="2">Uncharacterized protein</fullName>
    </submittedName>
</protein>
<feature type="non-terminal residue" evidence="2">
    <location>
        <position position="74"/>
    </location>
</feature>